<dbReference type="Pfam" id="PF01202">
    <property type="entry name" value="SKI"/>
    <property type="match status" value="1"/>
</dbReference>
<comment type="subcellular location">
    <subcellularLocation>
        <location evidence="11">Cytoplasm</location>
    </subcellularLocation>
</comment>
<comment type="similarity">
    <text evidence="2 11">Belongs to the shikimate kinase family.</text>
</comment>
<feature type="binding site" evidence="11">
    <location>
        <position position="18"/>
    </location>
    <ligand>
        <name>Mg(2+)</name>
        <dbReference type="ChEBI" id="CHEBI:18420"/>
    </ligand>
</feature>
<dbReference type="GO" id="GO:0005829">
    <property type="term" value="C:cytosol"/>
    <property type="evidence" value="ECO:0007669"/>
    <property type="project" value="TreeGrafter"/>
</dbReference>
<dbReference type="GO" id="GO:0005524">
    <property type="term" value="F:ATP binding"/>
    <property type="evidence" value="ECO:0007669"/>
    <property type="project" value="UniProtKB-UniRule"/>
</dbReference>
<dbReference type="Gene3D" id="3.40.50.300">
    <property type="entry name" value="P-loop containing nucleotide triphosphate hydrolases"/>
    <property type="match status" value="1"/>
</dbReference>
<dbReference type="STRING" id="1548547.BA177_17880"/>
<feature type="binding site" evidence="11">
    <location>
        <position position="60"/>
    </location>
    <ligand>
        <name>substrate</name>
    </ligand>
</feature>
<gene>
    <name evidence="11 12" type="primary">aroK</name>
    <name evidence="12" type="ORF">BA177_17880</name>
</gene>
<evidence type="ECO:0000256" key="5">
    <source>
        <dbReference type="ARBA" id="ARBA00022679"/>
    </source>
</evidence>
<evidence type="ECO:0000256" key="3">
    <source>
        <dbReference type="ARBA" id="ARBA00012154"/>
    </source>
</evidence>
<dbReference type="InterPro" id="IPR023000">
    <property type="entry name" value="Shikimate_kinase_CS"/>
</dbReference>
<feature type="binding site" evidence="11">
    <location>
        <begin position="14"/>
        <end position="19"/>
    </location>
    <ligand>
        <name>ATP</name>
        <dbReference type="ChEBI" id="CHEBI:30616"/>
    </ligand>
</feature>
<keyword evidence="8 11" id="KW-0067">ATP-binding</keyword>
<comment type="cofactor">
    <cofactor evidence="11">
        <name>Mg(2+)</name>
        <dbReference type="ChEBI" id="CHEBI:18420"/>
    </cofactor>
    <text evidence="11">Binds 1 Mg(2+) ion per subunit.</text>
</comment>
<organism evidence="12 13">
    <name type="scientific">Woeseia oceani</name>
    <dbReference type="NCBI Taxonomy" id="1548547"/>
    <lineage>
        <taxon>Bacteria</taxon>
        <taxon>Pseudomonadati</taxon>
        <taxon>Pseudomonadota</taxon>
        <taxon>Gammaproteobacteria</taxon>
        <taxon>Woeseiales</taxon>
        <taxon>Woeseiaceae</taxon>
        <taxon>Woeseia</taxon>
    </lineage>
</organism>
<dbReference type="CDD" id="cd00464">
    <property type="entry name" value="SK"/>
    <property type="match status" value="1"/>
</dbReference>
<dbReference type="EC" id="2.7.1.71" evidence="3 11"/>
<keyword evidence="11" id="KW-0460">Magnesium</keyword>
<dbReference type="GO" id="GO:0009423">
    <property type="term" value="P:chorismate biosynthetic process"/>
    <property type="evidence" value="ECO:0007669"/>
    <property type="project" value="UniProtKB-UniRule"/>
</dbReference>
<dbReference type="NCBIfam" id="NF003456">
    <property type="entry name" value="PRK05057.1"/>
    <property type="match status" value="1"/>
</dbReference>
<dbReference type="InterPro" id="IPR031322">
    <property type="entry name" value="Shikimate/glucono_kinase"/>
</dbReference>
<sequence length="169" mass="18984">MKKPNNLFLVGPMGAGKSAVGRQLAKLLHLEFVDSDDEIEERTGVDIPFIFEKEGEEGFRKREAKVIDDLSQREGIVMATGGGAILDSQSRNRLGARGFVVYLYTSVDQQRERTQRGRERPLLEKGEPREVLESLMATRDPLYREIADLVVTTDGRRVQTVAKEIHSAL</sequence>
<dbReference type="EMBL" id="CP016268">
    <property type="protein sequence ID" value="ANO52807.1"/>
    <property type="molecule type" value="Genomic_DNA"/>
</dbReference>
<feature type="binding site" evidence="11">
    <location>
        <position position="36"/>
    </location>
    <ligand>
        <name>substrate</name>
    </ligand>
</feature>
<feature type="binding site" evidence="11">
    <location>
        <position position="156"/>
    </location>
    <ligand>
        <name>ATP</name>
        <dbReference type="ChEBI" id="CHEBI:30616"/>
    </ligand>
</feature>
<dbReference type="PRINTS" id="PR01100">
    <property type="entry name" value="SHIKIMTKNASE"/>
</dbReference>
<evidence type="ECO:0000256" key="2">
    <source>
        <dbReference type="ARBA" id="ARBA00006997"/>
    </source>
</evidence>
<evidence type="ECO:0000256" key="11">
    <source>
        <dbReference type="HAMAP-Rule" id="MF_00109"/>
    </source>
</evidence>
<dbReference type="PANTHER" id="PTHR21087:SF16">
    <property type="entry name" value="SHIKIMATE KINASE 1, CHLOROPLASTIC"/>
    <property type="match status" value="1"/>
</dbReference>
<protein>
    <recommendedName>
        <fullName evidence="3 11">Shikimate kinase</fullName>
        <shortName evidence="11">SK</shortName>
        <ecNumber evidence="3 11">2.7.1.71</ecNumber>
    </recommendedName>
</protein>
<dbReference type="InterPro" id="IPR000623">
    <property type="entry name" value="Shikimate_kinase/TSH1"/>
</dbReference>
<name>A0A193LJX5_9GAMM</name>
<dbReference type="GO" id="GO:0004765">
    <property type="term" value="F:shikimate kinase activity"/>
    <property type="evidence" value="ECO:0007669"/>
    <property type="project" value="UniProtKB-UniRule"/>
</dbReference>
<evidence type="ECO:0000256" key="6">
    <source>
        <dbReference type="ARBA" id="ARBA00022741"/>
    </source>
</evidence>
<dbReference type="InterPro" id="IPR027417">
    <property type="entry name" value="P-loop_NTPase"/>
</dbReference>
<dbReference type="PANTHER" id="PTHR21087">
    <property type="entry name" value="SHIKIMATE KINASE"/>
    <property type="match status" value="1"/>
</dbReference>
<keyword evidence="5 11" id="KW-0808">Transferase</keyword>
<dbReference type="GO" id="GO:0008652">
    <property type="term" value="P:amino acid biosynthetic process"/>
    <property type="evidence" value="ECO:0007669"/>
    <property type="project" value="UniProtKB-KW"/>
</dbReference>
<keyword evidence="11" id="KW-0479">Metal-binding</keyword>
<feature type="binding site" evidence="11">
    <location>
        <position position="120"/>
    </location>
    <ligand>
        <name>ATP</name>
        <dbReference type="ChEBI" id="CHEBI:30616"/>
    </ligand>
</feature>
<evidence type="ECO:0000256" key="4">
    <source>
        <dbReference type="ARBA" id="ARBA00022605"/>
    </source>
</evidence>
<dbReference type="UniPathway" id="UPA00053">
    <property type="reaction ID" value="UER00088"/>
</dbReference>
<dbReference type="HAMAP" id="MF_00109">
    <property type="entry name" value="Shikimate_kinase"/>
    <property type="match status" value="1"/>
</dbReference>
<dbReference type="GO" id="GO:0009073">
    <property type="term" value="P:aromatic amino acid family biosynthetic process"/>
    <property type="evidence" value="ECO:0007669"/>
    <property type="project" value="UniProtKB-KW"/>
</dbReference>
<comment type="pathway">
    <text evidence="1 11">Metabolic intermediate biosynthesis; chorismate biosynthesis; chorismate from D-erythrose 4-phosphate and phosphoenolpyruvate: step 5/7.</text>
</comment>
<reference evidence="12 13" key="1">
    <citation type="submission" date="2016-06" db="EMBL/GenBank/DDBJ databases">
        <title>Complete genome sequence of a deep-branching marine Gamma Proteobacterium Woeseia oceani type strain XK5.</title>
        <authorList>
            <person name="Mu D."/>
            <person name="Du Z."/>
        </authorList>
    </citation>
    <scope>NUCLEOTIDE SEQUENCE [LARGE SCALE GENOMIC DNA]</scope>
    <source>
        <strain evidence="12 13">XK5</strain>
    </source>
</reference>
<dbReference type="SUPFAM" id="SSF52540">
    <property type="entry name" value="P-loop containing nucleoside triphosphate hydrolases"/>
    <property type="match status" value="1"/>
</dbReference>
<keyword evidence="6 11" id="KW-0547">Nucleotide-binding</keyword>
<evidence type="ECO:0000256" key="10">
    <source>
        <dbReference type="ARBA" id="ARBA00048567"/>
    </source>
</evidence>
<evidence type="ECO:0000256" key="8">
    <source>
        <dbReference type="ARBA" id="ARBA00022840"/>
    </source>
</evidence>
<keyword evidence="11" id="KW-0963">Cytoplasm</keyword>
<evidence type="ECO:0000313" key="12">
    <source>
        <dbReference type="EMBL" id="ANO52807.1"/>
    </source>
</evidence>
<dbReference type="OrthoDB" id="9800332at2"/>
<evidence type="ECO:0000256" key="7">
    <source>
        <dbReference type="ARBA" id="ARBA00022777"/>
    </source>
</evidence>
<comment type="function">
    <text evidence="11">Catalyzes the specific phosphorylation of the 3-hydroxyl group of shikimic acid using ATP as a cosubstrate.</text>
</comment>
<evidence type="ECO:0000256" key="9">
    <source>
        <dbReference type="ARBA" id="ARBA00023141"/>
    </source>
</evidence>
<keyword evidence="7 11" id="KW-0418">Kinase</keyword>
<dbReference type="Proteomes" id="UP000092695">
    <property type="component" value="Chromosome"/>
</dbReference>
<feature type="binding site" evidence="11">
    <location>
        <position position="139"/>
    </location>
    <ligand>
        <name>substrate</name>
    </ligand>
</feature>
<accession>A0A193LJX5</accession>
<dbReference type="GO" id="GO:0000287">
    <property type="term" value="F:magnesium ion binding"/>
    <property type="evidence" value="ECO:0007669"/>
    <property type="project" value="UniProtKB-UniRule"/>
</dbReference>
<dbReference type="KEGG" id="woc:BA177_17880"/>
<keyword evidence="4 11" id="KW-0028">Amino-acid biosynthesis</keyword>
<proteinExistence type="inferred from homology"/>
<evidence type="ECO:0000313" key="13">
    <source>
        <dbReference type="Proteomes" id="UP000092695"/>
    </source>
</evidence>
<dbReference type="PROSITE" id="PS01128">
    <property type="entry name" value="SHIKIMATE_KINASE"/>
    <property type="match status" value="1"/>
</dbReference>
<dbReference type="RefSeq" id="WP_068618496.1">
    <property type="nucleotide sequence ID" value="NZ_CP016268.1"/>
</dbReference>
<feature type="binding site" evidence="11">
    <location>
        <position position="82"/>
    </location>
    <ligand>
        <name>substrate</name>
    </ligand>
</feature>
<evidence type="ECO:0000256" key="1">
    <source>
        <dbReference type="ARBA" id="ARBA00004842"/>
    </source>
</evidence>
<comment type="subunit">
    <text evidence="11">Monomer.</text>
</comment>
<comment type="catalytic activity">
    <reaction evidence="10 11">
        <text>shikimate + ATP = 3-phosphoshikimate + ADP + H(+)</text>
        <dbReference type="Rhea" id="RHEA:13121"/>
        <dbReference type="ChEBI" id="CHEBI:15378"/>
        <dbReference type="ChEBI" id="CHEBI:30616"/>
        <dbReference type="ChEBI" id="CHEBI:36208"/>
        <dbReference type="ChEBI" id="CHEBI:145989"/>
        <dbReference type="ChEBI" id="CHEBI:456216"/>
        <dbReference type="EC" id="2.7.1.71"/>
    </reaction>
</comment>
<keyword evidence="9 11" id="KW-0057">Aromatic amino acid biosynthesis</keyword>
<dbReference type="AlphaFoldDB" id="A0A193LJX5"/>
<keyword evidence="13" id="KW-1185">Reference proteome</keyword>